<evidence type="ECO:0000313" key="3">
    <source>
        <dbReference type="Proteomes" id="UP001079657"/>
    </source>
</evidence>
<dbReference type="InterPro" id="IPR024529">
    <property type="entry name" value="ECF_trnsprt_substrate-spec"/>
</dbReference>
<dbReference type="Proteomes" id="UP001079657">
    <property type="component" value="Unassembled WGS sequence"/>
</dbReference>
<name>A0ABT4CQL3_9CLOT</name>
<comment type="caution">
    <text evidence="2">The sequence shown here is derived from an EMBL/GenBank/DDBJ whole genome shotgun (WGS) entry which is preliminary data.</text>
</comment>
<keyword evidence="1" id="KW-0472">Membrane</keyword>
<feature type="transmembrane region" description="Helical" evidence="1">
    <location>
        <begin position="140"/>
        <end position="167"/>
    </location>
</feature>
<evidence type="ECO:0000256" key="1">
    <source>
        <dbReference type="SAM" id="Phobius"/>
    </source>
</evidence>
<feature type="transmembrane region" description="Helical" evidence="1">
    <location>
        <begin position="79"/>
        <end position="98"/>
    </location>
</feature>
<reference evidence="2" key="1">
    <citation type="submission" date="2022-12" db="EMBL/GenBank/DDBJ databases">
        <authorList>
            <person name="Wang J."/>
        </authorList>
    </citation>
    <scope>NUCLEOTIDE SEQUENCE</scope>
    <source>
        <strain evidence="2">HY-42-06</strain>
    </source>
</reference>
<dbReference type="EMBL" id="JAPQES010000004">
    <property type="protein sequence ID" value="MCY6371348.1"/>
    <property type="molecule type" value="Genomic_DNA"/>
</dbReference>
<keyword evidence="1" id="KW-0812">Transmembrane</keyword>
<protein>
    <submittedName>
        <fullName evidence="2">ECF transporter S component</fullName>
    </submittedName>
</protein>
<feature type="transmembrane region" description="Helical" evidence="1">
    <location>
        <begin position="12"/>
        <end position="31"/>
    </location>
</feature>
<gene>
    <name evidence="2" type="ORF">OXH55_11930</name>
</gene>
<dbReference type="Gene3D" id="1.10.1760.20">
    <property type="match status" value="1"/>
</dbReference>
<dbReference type="Pfam" id="PF12822">
    <property type="entry name" value="ECF_trnsprt"/>
    <property type="match status" value="1"/>
</dbReference>
<keyword evidence="1" id="KW-1133">Transmembrane helix</keyword>
<evidence type="ECO:0000313" key="2">
    <source>
        <dbReference type="EMBL" id="MCY6371348.1"/>
    </source>
</evidence>
<dbReference type="RefSeq" id="WP_268050214.1">
    <property type="nucleotide sequence ID" value="NZ_JAPQES010000004.1"/>
</dbReference>
<sequence length="180" mass="19983">MQKTTNVQQLVRASLIIALGMVLPMFFHIFGKDAGAVFLPMHIPILIGGFILNPMYALLTGLITPLLSHFFMGMPAFPFVYVMMFELGTYGLFVSLLYNKTKIGVYPSLIVAMIIGRIVNITGIYTIIHMIMRKPFNLKIVAAGLFIKGLPGIVIQLIFIPLVIYAIKRSLISGVESRGY</sequence>
<proteinExistence type="predicted"/>
<feature type="transmembrane region" description="Helical" evidence="1">
    <location>
        <begin position="104"/>
        <end position="128"/>
    </location>
</feature>
<feature type="transmembrane region" description="Helical" evidence="1">
    <location>
        <begin position="43"/>
        <end position="67"/>
    </location>
</feature>
<organism evidence="2 3">
    <name type="scientific">Clostridium ganghwense</name>
    <dbReference type="NCBI Taxonomy" id="312089"/>
    <lineage>
        <taxon>Bacteria</taxon>
        <taxon>Bacillati</taxon>
        <taxon>Bacillota</taxon>
        <taxon>Clostridia</taxon>
        <taxon>Eubacteriales</taxon>
        <taxon>Clostridiaceae</taxon>
        <taxon>Clostridium</taxon>
    </lineage>
</organism>
<accession>A0ABT4CQL3</accession>
<keyword evidence="3" id="KW-1185">Reference proteome</keyword>